<name>A0ABR7NHL4_9FIRM</name>
<proteinExistence type="predicted"/>
<dbReference type="Proteomes" id="UP000658131">
    <property type="component" value="Unassembled WGS sequence"/>
</dbReference>
<organism evidence="1 2">
    <name type="scientific">Yanshouia hominis</name>
    <dbReference type="NCBI Taxonomy" id="2763673"/>
    <lineage>
        <taxon>Bacteria</taxon>
        <taxon>Bacillati</taxon>
        <taxon>Bacillota</taxon>
        <taxon>Clostridia</taxon>
        <taxon>Eubacteriales</taxon>
        <taxon>Oscillospiraceae</taxon>
        <taxon>Yanshouia</taxon>
    </lineage>
</organism>
<evidence type="ECO:0000313" key="2">
    <source>
        <dbReference type="Proteomes" id="UP000658131"/>
    </source>
</evidence>
<reference evidence="1 2" key="1">
    <citation type="submission" date="2020-08" db="EMBL/GenBank/DDBJ databases">
        <title>Genome public.</title>
        <authorList>
            <person name="Liu C."/>
            <person name="Sun Q."/>
        </authorList>
    </citation>
    <scope>NUCLEOTIDE SEQUENCE [LARGE SCALE GENOMIC DNA]</scope>
    <source>
        <strain evidence="1 2">BX1</strain>
    </source>
</reference>
<sequence>MGYFNIVIPAGPVVKPSKKERDFTAALLTTRESCDLMKKQTDDAESKPITRLQRAGGAVIPAANVPVWMDR</sequence>
<dbReference type="EMBL" id="JACRTB010000007">
    <property type="protein sequence ID" value="MBC8575897.1"/>
    <property type="molecule type" value="Genomic_DNA"/>
</dbReference>
<evidence type="ECO:0000313" key="1">
    <source>
        <dbReference type="EMBL" id="MBC8575897.1"/>
    </source>
</evidence>
<comment type="caution">
    <text evidence="1">The sequence shown here is derived from an EMBL/GenBank/DDBJ whole genome shotgun (WGS) entry which is preliminary data.</text>
</comment>
<protein>
    <submittedName>
        <fullName evidence="1">Uncharacterized protein</fullName>
    </submittedName>
</protein>
<dbReference type="RefSeq" id="WP_262399465.1">
    <property type="nucleotide sequence ID" value="NZ_JACRTB010000007.1"/>
</dbReference>
<keyword evidence="2" id="KW-1185">Reference proteome</keyword>
<gene>
    <name evidence="1" type="ORF">H8717_05655</name>
</gene>
<accession>A0ABR7NHL4</accession>